<dbReference type="Proteomes" id="UP001233172">
    <property type="component" value="Unassembled WGS sequence"/>
</dbReference>
<sequence>MKKPCVYFIFVALGIILQLLNGTIAMTTHKPPETIACESSPCTKGEYYNPTSCTCRPCPPGHFNKNTTHRDLKCQAHTLPLVPECKLTKNGTNKSDTEWDCPTLETTYVTSAISSAPSSLSTSSTPWPVESSSHTLVIIIVVISAICFILIIIVIICCIWRKKSPHPNNNNFNAAHPMLEKSSPV</sequence>
<keyword evidence="1" id="KW-1133">Transmembrane helix</keyword>
<evidence type="ECO:0000313" key="4">
    <source>
        <dbReference type="Proteomes" id="UP001233172"/>
    </source>
</evidence>
<comment type="caution">
    <text evidence="3">The sequence shown here is derived from an EMBL/GenBank/DDBJ whole genome shotgun (WGS) entry which is preliminary data.</text>
</comment>
<proteinExistence type="predicted"/>
<evidence type="ECO:0000256" key="1">
    <source>
        <dbReference type="SAM" id="Phobius"/>
    </source>
</evidence>
<evidence type="ECO:0000256" key="2">
    <source>
        <dbReference type="SAM" id="SignalP"/>
    </source>
</evidence>
<keyword evidence="1" id="KW-0812">Transmembrane</keyword>
<organism evidence="3 4">
    <name type="scientific">Biomphalaria pfeifferi</name>
    <name type="common">Bloodfluke planorb</name>
    <name type="synonym">Freshwater snail</name>
    <dbReference type="NCBI Taxonomy" id="112525"/>
    <lineage>
        <taxon>Eukaryota</taxon>
        <taxon>Metazoa</taxon>
        <taxon>Spiralia</taxon>
        <taxon>Lophotrochozoa</taxon>
        <taxon>Mollusca</taxon>
        <taxon>Gastropoda</taxon>
        <taxon>Heterobranchia</taxon>
        <taxon>Euthyneura</taxon>
        <taxon>Panpulmonata</taxon>
        <taxon>Hygrophila</taxon>
        <taxon>Lymnaeoidea</taxon>
        <taxon>Planorbidae</taxon>
        <taxon>Biomphalaria</taxon>
    </lineage>
</organism>
<feature type="transmembrane region" description="Helical" evidence="1">
    <location>
        <begin position="136"/>
        <end position="160"/>
    </location>
</feature>
<evidence type="ECO:0008006" key="5">
    <source>
        <dbReference type="Google" id="ProtNLM"/>
    </source>
</evidence>
<accession>A0AAD8ARJ6</accession>
<keyword evidence="4" id="KW-1185">Reference proteome</keyword>
<protein>
    <recommendedName>
        <fullName evidence="5">TNFR-Cys domain-containing protein</fullName>
    </recommendedName>
</protein>
<reference evidence="3" key="1">
    <citation type="journal article" date="2023" name="PLoS Negl. Trop. Dis.">
        <title>A genome sequence for Biomphalaria pfeifferi, the major vector snail for the human-infecting parasite Schistosoma mansoni.</title>
        <authorList>
            <person name="Bu L."/>
            <person name="Lu L."/>
            <person name="Laidemitt M.R."/>
            <person name="Zhang S.M."/>
            <person name="Mutuku M."/>
            <person name="Mkoji G."/>
            <person name="Steinauer M."/>
            <person name="Loker E.S."/>
        </authorList>
    </citation>
    <scope>NUCLEOTIDE SEQUENCE</scope>
    <source>
        <strain evidence="3">KasaAsao</strain>
    </source>
</reference>
<feature type="chain" id="PRO_5041985298" description="TNFR-Cys domain-containing protein" evidence="2">
    <location>
        <begin position="26"/>
        <end position="185"/>
    </location>
</feature>
<dbReference type="EMBL" id="JASAOG010000290">
    <property type="protein sequence ID" value="KAK0041053.1"/>
    <property type="molecule type" value="Genomic_DNA"/>
</dbReference>
<keyword evidence="1" id="KW-0472">Membrane</keyword>
<dbReference type="AlphaFoldDB" id="A0AAD8ARJ6"/>
<gene>
    <name evidence="3" type="ORF">Bpfe_029525</name>
</gene>
<keyword evidence="2" id="KW-0732">Signal</keyword>
<reference evidence="3" key="2">
    <citation type="submission" date="2023-04" db="EMBL/GenBank/DDBJ databases">
        <authorList>
            <person name="Bu L."/>
            <person name="Lu L."/>
            <person name="Laidemitt M.R."/>
            <person name="Zhang S.M."/>
            <person name="Mutuku M."/>
            <person name="Mkoji G."/>
            <person name="Steinauer M."/>
            <person name="Loker E.S."/>
        </authorList>
    </citation>
    <scope>NUCLEOTIDE SEQUENCE</scope>
    <source>
        <strain evidence="3">KasaAsao</strain>
        <tissue evidence="3">Whole Snail</tissue>
    </source>
</reference>
<evidence type="ECO:0000313" key="3">
    <source>
        <dbReference type="EMBL" id="KAK0041053.1"/>
    </source>
</evidence>
<feature type="signal peptide" evidence="2">
    <location>
        <begin position="1"/>
        <end position="25"/>
    </location>
</feature>
<name>A0AAD8ARJ6_BIOPF</name>